<evidence type="ECO:0000313" key="2">
    <source>
        <dbReference type="EMBL" id="QHT32328.1"/>
    </source>
</evidence>
<name>A0A6C0ETK6_9ZZZZ</name>
<reference evidence="2" key="1">
    <citation type="journal article" date="2020" name="Nature">
        <title>Giant virus diversity and host interactions through global metagenomics.</title>
        <authorList>
            <person name="Schulz F."/>
            <person name="Roux S."/>
            <person name="Paez-Espino D."/>
            <person name="Jungbluth S."/>
            <person name="Walsh D.A."/>
            <person name="Denef V.J."/>
            <person name="McMahon K.D."/>
            <person name="Konstantinidis K.T."/>
            <person name="Eloe-Fadrosh E.A."/>
            <person name="Kyrpides N.C."/>
            <person name="Woyke T."/>
        </authorList>
    </citation>
    <scope>NUCLEOTIDE SEQUENCE</scope>
    <source>
        <strain evidence="2">GVMAG-M-3300009159-65</strain>
    </source>
</reference>
<dbReference type="AlphaFoldDB" id="A0A6C0ETK6"/>
<proteinExistence type="predicted"/>
<protein>
    <submittedName>
        <fullName evidence="2">Uncharacterized protein</fullName>
    </submittedName>
</protein>
<feature type="transmembrane region" description="Helical" evidence="1">
    <location>
        <begin position="6"/>
        <end position="23"/>
    </location>
</feature>
<dbReference type="EMBL" id="MN738935">
    <property type="protein sequence ID" value="QHT32328.1"/>
    <property type="molecule type" value="Genomic_DNA"/>
</dbReference>
<accession>A0A6C0ETK6</accession>
<evidence type="ECO:0000256" key="1">
    <source>
        <dbReference type="SAM" id="Phobius"/>
    </source>
</evidence>
<keyword evidence="1" id="KW-1133">Transmembrane helix</keyword>
<feature type="transmembrane region" description="Helical" evidence="1">
    <location>
        <begin position="63"/>
        <end position="87"/>
    </location>
</feature>
<organism evidence="2">
    <name type="scientific">viral metagenome</name>
    <dbReference type="NCBI Taxonomy" id="1070528"/>
    <lineage>
        <taxon>unclassified sequences</taxon>
        <taxon>metagenomes</taxon>
        <taxon>organismal metagenomes</taxon>
    </lineage>
</organism>
<feature type="transmembrane region" description="Helical" evidence="1">
    <location>
        <begin position="39"/>
        <end position="57"/>
    </location>
</feature>
<sequence length="147" mass="17405">MDTNIIINTINILCGGIIIYYLFHLKQINCKCSLNYKRLYIFGFNIILIVYSLFFLFSKYNVGNFPILGLLLFIAEFISIIFTILFINDLKKQNCRCSVSLMRTIMFIIAIIQVCSWVLLLLFLLIIYLYFTEYKKLNHNEIIKMIK</sequence>
<keyword evidence="1" id="KW-0472">Membrane</keyword>
<feature type="transmembrane region" description="Helical" evidence="1">
    <location>
        <begin position="107"/>
        <end position="131"/>
    </location>
</feature>
<keyword evidence="1" id="KW-0812">Transmembrane</keyword>